<dbReference type="PANTHER" id="PTHR32170:SF4">
    <property type="entry name" value="DUF3437 DOMAIN-CONTAINING PROTEIN-RELATED"/>
    <property type="match status" value="1"/>
</dbReference>
<reference evidence="6" key="1">
    <citation type="submission" date="2017-02" db="UniProtKB">
        <authorList>
            <consortium name="WormBaseParasite"/>
        </authorList>
    </citation>
    <scope>IDENTIFICATION</scope>
</reference>
<dbReference type="AlphaFoldDB" id="A0A0M3K7T6"/>
<protein>
    <submittedName>
        <fullName evidence="6">Proteasome activator complex subunit 4 (inferred by orthology to a human protein)</fullName>
    </submittedName>
</protein>
<dbReference type="PANTHER" id="PTHR32170">
    <property type="entry name" value="PROTEASOME ACTIVATOR COMPLEX SUBUNIT 4"/>
    <property type="match status" value="1"/>
</dbReference>
<dbReference type="WBParaSite" id="ASIM_0001702701-mRNA-1">
    <property type="protein sequence ID" value="ASIM_0001702701-mRNA-1"/>
    <property type="gene ID" value="ASIM_0001702701"/>
</dbReference>
<dbReference type="GO" id="GO:0005829">
    <property type="term" value="C:cytosol"/>
    <property type="evidence" value="ECO:0007669"/>
    <property type="project" value="TreeGrafter"/>
</dbReference>
<feature type="region of interest" description="Disordered" evidence="1">
    <location>
        <begin position="1"/>
        <end position="21"/>
    </location>
</feature>
<sequence length="1061" mass="121302">MDLSVRGGKVSVGDGSGMGSESSGAEWIVWMLGGPNDSAERHLCRLIRCIESFLHPLHDGGHTLTLQLFLAALVNEMVRRVRMERVRNKTKHKVPKWMRLTDSQIESFVTILLPSVTYSAFSTVETSLPSNILRFLAFLAPHLVLPQVIDFVYPSFSNTTEPNRLKQSLECLAEVCVPLIRDDGKRFYANFNKCSHNWINEMRNDNMDSMEALMFTESLVLRKMWKSHPPKDSIRSVQLQRNAPGREPLRYHAIVLLDCLVSAIDINDIVKLSLAFRIIETFFALIPVVDCSEALRMESYETLSEDDKNLCILTAALPKIVTKLMDRVFTLITQLGTAVPKDSTTCLDSICDVSAAQAGYGGEDELLVNIRIQSAFRSLLNNSSSAIVELIAEQIYNFVRTMQTENAIAADAMCALVQECTYANPAKYTPLYLKHVMENLKELNCEEKQHLEVLDAATMWFIYLGMVLFSVPSQIILKYKTECIQLHKMAISMHCLNAYQGACWSLTNVLTQLTEVYPLSENDQQMELNKPLKESLIIESVLKIPKPLHLQKWGAGVVKDTVKMRWHVPDVDELCFAEQLIDEFVFKEILVLQTPEKMDKKAIKRSLYIVEKLLFCVGKRLPNFTTPIIKLSRTEIPTEPQILSAMSPQKKTFSFHGENVRERVRQTMHDLIVHVLRLHDDQAKILEKIPAILHLLTTRGSQCRFREKPETSSPSYEDPIRGKRVELYRNFEERVFALQKEIRPRSDKFTTSHLEILKDLVLLGTNSFTEVRIASQTVLIRILSKFPNAKAQIVKDITKYLDPSTKACHEEIKGALYMLIKGGFVVSSAPSVRCRCWLAIAKIAYSEKPSIIKLVERAYSLISDKLRECAQQLIDADARNSEAFIEFQKKIPKTDVEFLQKTKVTFNERQTKKQKKTATLRHELVMTCLNKGQFYHWRNVDCARSFLYTLHRNDFDVAALKVFLQMLTDVRSLWRQCAADCLTGWMAWNKPKSIRDPQGVHGCGPRLDNLCVVYDEKKLPVDDDTWNGTVFVSKPHWGSYQWPKSVKSFTEEHCMNLSFCF</sequence>
<accession>A0A0M3K7T6</accession>
<evidence type="ECO:0000259" key="3">
    <source>
        <dbReference type="Pfam" id="PF23096"/>
    </source>
</evidence>
<dbReference type="Pfam" id="PF16507">
    <property type="entry name" value="HEAT_PSME4_mid"/>
    <property type="match status" value="2"/>
</dbReference>
<feature type="domain" description="Proteasome activator complex subunit 4-like HEAT repeat-like" evidence="3">
    <location>
        <begin position="960"/>
        <end position="1050"/>
    </location>
</feature>
<dbReference type="GO" id="GO:0005634">
    <property type="term" value="C:nucleus"/>
    <property type="evidence" value="ECO:0007669"/>
    <property type="project" value="TreeGrafter"/>
</dbReference>
<feature type="domain" description="Proteasome activator Blm10 middle HEAT repeats region" evidence="2">
    <location>
        <begin position="44"/>
        <end position="183"/>
    </location>
</feature>
<gene>
    <name evidence="4" type="ORF">ASIM_LOCUS16434</name>
</gene>
<dbReference type="SUPFAM" id="SSF48371">
    <property type="entry name" value="ARM repeat"/>
    <property type="match status" value="1"/>
</dbReference>
<dbReference type="InterPro" id="IPR032430">
    <property type="entry name" value="Blm10_mid"/>
</dbReference>
<dbReference type="InterPro" id="IPR055455">
    <property type="entry name" value="HEAT_PSME4"/>
</dbReference>
<evidence type="ECO:0000259" key="2">
    <source>
        <dbReference type="Pfam" id="PF16507"/>
    </source>
</evidence>
<name>A0A0M3K7T6_ANISI</name>
<evidence type="ECO:0000313" key="5">
    <source>
        <dbReference type="Proteomes" id="UP000267096"/>
    </source>
</evidence>
<dbReference type="GO" id="GO:0010499">
    <property type="term" value="P:proteasomal ubiquitin-independent protein catabolic process"/>
    <property type="evidence" value="ECO:0007669"/>
    <property type="project" value="TreeGrafter"/>
</dbReference>
<dbReference type="InterPro" id="IPR016024">
    <property type="entry name" value="ARM-type_fold"/>
</dbReference>
<proteinExistence type="predicted"/>
<evidence type="ECO:0000256" key="1">
    <source>
        <dbReference type="SAM" id="MobiDB-lite"/>
    </source>
</evidence>
<dbReference type="OrthoDB" id="17907at2759"/>
<feature type="domain" description="Proteasome activator Blm10 middle HEAT repeats region" evidence="2">
    <location>
        <begin position="250"/>
        <end position="592"/>
    </location>
</feature>
<dbReference type="GO" id="GO:0070628">
    <property type="term" value="F:proteasome binding"/>
    <property type="evidence" value="ECO:0007669"/>
    <property type="project" value="InterPro"/>
</dbReference>
<reference evidence="4 5" key="2">
    <citation type="submission" date="2018-11" db="EMBL/GenBank/DDBJ databases">
        <authorList>
            <consortium name="Pathogen Informatics"/>
        </authorList>
    </citation>
    <scope>NUCLEOTIDE SEQUENCE [LARGE SCALE GENOMIC DNA]</scope>
</reference>
<dbReference type="Proteomes" id="UP000267096">
    <property type="component" value="Unassembled WGS sequence"/>
</dbReference>
<evidence type="ECO:0000313" key="6">
    <source>
        <dbReference type="WBParaSite" id="ASIM_0001702701-mRNA-1"/>
    </source>
</evidence>
<dbReference type="InterPro" id="IPR035309">
    <property type="entry name" value="PSME4"/>
</dbReference>
<dbReference type="EMBL" id="UYRR01033088">
    <property type="protein sequence ID" value="VDK57772.1"/>
    <property type="molecule type" value="Genomic_DNA"/>
</dbReference>
<organism evidence="6">
    <name type="scientific">Anisakis simplex</name>
    <name type="common">Herring worm</name>
    <dbReference type="NCBI Taxonomy" id="6269"/>
    <lineage>
        <taxon>Eukaryota</taxon>
        <taxon>Metazoa</taxon>
        <taxon>Ecdysozoa</taxon>
        <taxon>Nematoda</taxon>
        <taxon>Chromadorea</taxon>
        <taxon>Rhabditida</taxon>
        <taxon>Spirurina</taxon>
        <taxon>Ascaridomorpha</taxon>
        <taxon>Ascaridoidea</taxon>
        <taxon>Anisakidae</taxon>
        <taxon>Anisakis</taxon>
        <taxon>Anisakis simplex complex</taxon>
    </lineage>
</organism>
<dbReference type="GO" id="GO:0016504">
    <property type="term" value="F:peptidase activator activity"/>
    <property type="evidence" value="ECO:0007669"/>
    <property type="project" value="InterPro"/>
</dbReference>
<dbReference type="Pfam" id="PF23096">
    <property type="entry name" value="HEAT_PSME4"/>
    <property type="match status" value="1"/>
</dbReference>
<keyword evidence="5" id="KW-1185">Reference proteome</keyword>
<evidence type="ECO:0000313" key="4">
    <source>
        <dbReference type="EMBL" id="VDK57772.1"/>
    </source>
</evidence>